<feature type="transmembrane region" description="Helical" evidence="2">
    <location>
        <begin position="138"/>
        <end position="160"/>
    </location>
</feature>
<reference evidence="3 4" key="1">
    <citation type="journal article" date="2024" name="Commun. Biol.">
        <title>Comparative genomic analysis of thermophilic fungi reveals convergent evolutionary adaptations and gene losses.</title>
        <authorList>
            <person name="Steindorff A.S."/>
            <person name="Aguilar-Pontes M.V."/>
            <person name="Robinson A.J."/>
            <person name="Andreopoulos B."/>
            <person name="LaButti K."/>
            <person name="Kuo A."/>
            <person name="Mondo S."/>
            <person name="Riley R."/>
            <person name="Otillar R."/>
            <person name="Haridas S."/>
            <person name="Lipzen A."/>
            <person name="Grimwood J."/>
            <person name="Schmutz J."/>
            <person name="Clum A."/>
            <person name="Reid I.D."/>
            <person name="Moisan M.C."/>
            <person name="Butler G."/>
            <person name="Nguyen T.T.M."/>
            <person name="Dewar K."/>
            <person name="Conant G."/>
            <person name="Drula E."/>
            <person name="Henrissat B."/>
            <person name="Hansel C."/>
            <person name="Singer S."/>
            <person name="Hutchinson M.I."/>
            <person name="de Vries R.P."/>
            <person name="Natvig D.O."/>
            <person name="Powell A.J."/>
            <person name="Tsang A."/>
            <person name="Grigoriev I.V."/>
        </authorList>
    </citation>
    <scope>NUCLEOTIDE SEQUENCE [LARGE SCALE GENOMIC DNA]</scope>
    <source>
        <strain evidence="3 4">CBS 620.91</strain>
    </source>
</reference>
<feature type="compositionally biased region" description="Gly residues" evidence="1">
    <location>
        <begin position="273"/>
        <end position="288"/>
    </location>
</feature>
<protein>
    <submittedName>
        <fullName evidence="3">Uncharacterized protein</fullName>
    </submittedName>
</protein>
<accession>A0ABR3V2P4</accession>
<keyword evidence="2" id="KW-0812">Transmembrane</keyword>
<feature type="compositionally biased region" description="Gly residues" evidence="1">
    <location>
        <begin position="295"/>
        <end position="306"/>
    </location>
</feature>
<gene>
    <name evidence="3" type="ORF">VTJ49DRAFT_5633</name>
</gene>
<dbReference type="InterPro" id="IPR051380">
    <property type="entry name" value="pH-response_reg_palI/RIM9"/>
</dbReference>
<evidence type="ECO:0000256" key="2">
    <source>
        <dbReference type="SAM" id="Phobius"/>
    </source>
</evidence>
<organism evidence="3 4">
    <name type="scientific">Humicola insolens</name>
    <name type="common">Soft-rot fungus</name>
    <dbReference type="NCBI Taxonomy" id="85995"/>
    <lineage>
        <taxon>Eukaryota</taxon>
        <taxon>Fungi</taxon>
        <taxon>Dikarya</taxon>
        <taxon>Ascomycota</taxon>
        <taxon>Pezizomycotina</taxon>
        <taxon>Sordariomycetes</taxon>
        <taxon>Sordariomycetidae</taxon>
        <taxon>Sordariales</taxon>
        <taxon>Chaetomiaceae</taxon>
        <taxon>Mycothermus</taxon>
    </lineage>
</organism>
<dbReference type="PANTHER" id="PTHR28013:SF7">
    <property type="entry name" value="PALI-DOMAIN-CONTAINING PROTEIN"/>
    <property type="match status" value="1"/>
</dbReference>
<keyword evidence="2" id="KW-1133">Transmembrane helix</keyword>
<feature type="transmembrane region" description="Helical" evidence="2">
    <location>
        <begin position="172"/>
        <end position="199"/>
    </location>
</feature>
<dbReference type="InterPro" id="IPR009571">
    <property type="entry name" value="SUR7/Rim9-like_fungi"/>
</dbReference>
<comment type="caution">
    <text evidence="3">The sequence shown here is derived from an EMBL/GenBank/DDBJ whole genome shotgun (WGS) entry which is preliminary data.</text>
</comment>
<sequence length="306" mass="31547">MATTRGVAGVFFQHAGTFLLFAATLLLVITCVSSPVTHDIALLRVELNDTGTRAWGVGRERVVSFGTFGWCELGFDGNGTDICSRPQVGYSPCSILSAPSNLTHNLTLPLPNPWGSSPVIAFSDDVRKTTDGLTRGMILHPIACGLCFLAFLLCLYAGTAGLKHPRGADARLVRFLSVLTALAALVATLLACILDFVLWSLVKRVVDGYDGPDEDEERKTTEVTGTGTYGAGAWTLLIAALCTAAAGVVLVGSCCCCRGRGGGGGEEAEEKGGGGAGEEVGGRGGGGTTYTTIQIGGGNVAEGNGR</sequence>
<proteinExistence type="predicted"/>
<dbReference type="Proteomes" id="UP001583172">
    <property type="component" value="Unassembled WGS sequence"/>
</dbReference>
<feature type="transmembrane region" description="Helical" evidence="2">
    <location>
        <begin position="231"/>
        <end position="251"/>
    </location>
</feature>
<dbReference type="Pfam" id="PF06687">
    <property type="entry name" value="SUR7"/>
    <property type="match status" value="1"/>
</dbReference>
<evidence type="ECO:0000313" key="4">
    <source>
        <dbReference type="Proteomes" id="UP001583172"/>
    </source>
</evidence>
<keyword evidence="2" id="KW-0472">Membrane</keyword>
<name>A0ABR3V2P4_HUMIN</name>
<evidence type="ECO:0000313" key="3">
    <source>
        <dbReference type="EMBL" id="KAL1836048.1"/>
    </source>
</evidence>
<dbReference type="PANTHER" id="PTHR28013">
    <property type="entry name" value="PROTEIN DCV1-RELATED"/>
    <property type="match status" value="1"/>
</dbReference>
<keyword evidence="4" id="KW-1185">Reference proteome</keyword>
<evidence type="ECO:0000256" key="1">
    <source>
        <dbReference type="SAM" id="MobiDB-lite"/>
    </source>
</evidence>
<dbReference type="EMBL" id="JAZGSY010000474">
    <property type="protein sequence ID" value="KAL1836048.1"/>
    <property type="molecule type" value="Genomic_DNA"/>
</dbReference>
<feature type="region of interest" description="Disordered" evidence="1">
    <location>
        <begin position="263"/>
        <end position="306"/>
    </location>
</feature>